<evidence type="ECO:0008006" key="12">
    <source>
        <dbReference type="Google" id="ProtNLM"/>
    </source>
</evidence>
<dbReference type="SUPFAM" id="SSF52172">
    <property type="entry name" value="CheY-like"/>
    <property type="match status" value="1"/>
</dbReference>
<dbReference type="EMBL" id="NGKU01000001">
    <property type="protein sequence ID" value="OTN76390.1"/>
    <property type="molecule type" value="Genomic_DNA"/>
</dbReference>
<name>A0A242A668_9ENTE</name>
<dbReference type="Gene3D" id="3.40.50.2300">
    <property type="match status" value="1"/>
</dbReference>
<keyword evidence="5" id="KW-0804">Transcription</keyword>
<dbReference type="STRING" id="1834191.A5886_001467"/>
<feature type="domain" description="Response regulatory" evidence="8">
    <location>
        <begin position="3"/>
        <end position="115"/>
    </location>
</feature>
<dbReference type="Gene3D" id="1.10.10.10">
    <property type="entry name" value="Winged helix-like DNA-binding domain superfamily/Winged helix DNA-binding domain"/>
    <property type="match status" value="1"/>
</dbReference>
<evidence type="ECO:0000313" key="11">
    <source>
        <dbReference type="Proteomes" id="UP000195043"/>
    </source>
</evidence>
<sequence>MYHILIIEDDKIQNDVLAGFLRKDGYQVSSAYTIKNGQTLFDSTVHLIVLDVNLPDGSGLEYLKKLRTQSTVPVIVLTALNDELTQSDVFELEADAYIDKPISPFILTKQINALMKRFYNDPETVTIQGIEFDFINYFVRKEKEEIHLTATEFQVIKLIYQGKGMTIPKERILSLVWGPEYQNDHRLLDPHIKNIRKKLHPDMITTIKGIGYRLNQ</sequence>
<dbReference type="InterPro" id="IPR001789">
    <property type="entry name" value="Sig_transdc_resp-reg_receiver"/>
</dbReference>
<feature type="DNA-binding region" description="OmpR/PhoB-type" evidence="7">
    <location>
        <begin position="122"/>
        <end position="216"/>
    </location>
</feature>
<feature type="modified residue" description="4-aspartylphosphate" evidence="6">
    <location>
        <position position="51"/>
    </location>
</feature>
<dbReference type="RefSeq" id="WP_086274344.1">
    <property type="nucleotide sequence ID" value="NZ_NGKU01000001.1"/>
</dbReference>
<dbReference type="Pfam" id="PF00072">
    <property type="entry name" value="Response_reg"/>
    <property type="match status" value="1"/>
</dbReference>
<dbReference type="SMART" id="SM00862">
    <property type="entry name" value="Trans_reg_C"/>
    <property type="match status" value="1"/>
</dbReference>
<dbReference type="PANTHER" id="PTHR48111:SF21">
    <property type="entry name" value="DNA-BINDING DUAL MASTER TRANSCRIPTIONAL REGULATOR RPAA"/>
    <property type="match status" value="1"/>
</dbReference>
<dbReference type="InterPro" id="IPR039420">
    <property type="entry name" value="WalR-like"/>
</dbReference>
<dbReference type="InterPro" id="IPR016032">
    <property type="entry name" value="Sig_transdc_resp-reg_C-effctor"/>
</dbReference>
<evidence type="ECO:0000256" key="4">
    <source>
        <dbReference type="ARBA" id="ARBA00023125"/>
    </source>
</evidence>
<evidence type="ECO:0000256" key="2">
    <source>
        <dbReference type="ARBA" id="ARBA00023012"/>
    </source>
</evidence>
<reference evidence="10 11" key="1">
    <citation type="submission" date="2017-05" db="EMBL/GenBank/DDBJ databases">
        <title>The Genome Sequence of Enterococcus sp. 8G7_MSG3316.</title>
        <authorList>
            <consortium name="The Broad Institute Genomics Platform"/>
            <consortium name="The Broad Institute Genomic Center for Infectious Diseases"/>
            <person name="Earl A."/>
            <person name="Manson A."/>
            <person name="Schwartman J."/>
            <person name="Gilmore M."/>
            <person name="Abouelleil A."/>
            <person name="Cao P."/>
            <person name="Chapman S."/>
            <person name="Cusick C."/>
            <person name="Shea T."/>
            <person name="Young S."/>
            <person name="Neafsey D."/>
            <person name="Nusbaum C."/>
            <person name="Birren B."/>
        </authorList>
    </citation>
    <scope>NUCLEOTIDE SEQUENCE [LARGE SCALE GENOMIC DNA]</scope>
    <source>
        <strain evidence="10 11">8G7_MSG3316</strain>
    </source>
</reference>
<dbReference type="OrthoDB" id="9790442at2"/>
<gene>
    <name evidence="10" type="ORF">A5886_001467</name>
</gene>
<accession>A0A242A668</accession>
<dbReference type="AlphaFoldDB" id="A0A242A668"/>
<dbReference type="GO" id="GO:0032993">
    <property type="term" value="C:protein-DNA complex"/>
    <property type="evidence" value="ECO:0007669"/>
    <property type="project" value="TreeGrafter"/>
</dbReference>
<dbReference type="Proteomes" id="UP000195043">
    <property type="component" value="Unassembled WGS sequence"/>
</dbReference>
<dbReference type="SMART" id="SM00448">
    <property type="entry name" value="REC"/>
    <property type="match status" value="1"/>
</dbReference>
<evidence type="ECO:0000259" key="8">
    <source>
        <dbReference type="PROSITE" id="PS50110"/>
    </source>
</evidence>
<organism evidence="10 11">
    <name type="scientific">Candidatus Enterococcus testudinis</name>
    <dbReference type="NCBI Taxonomy" id="1834191"/>
    <lineage>
        <taxon>Bacteria</taxon>
        <taxon>Bacillati</taxon>
        <taxon>Bacillota</taxon>
        <taxon>Bacilli</taxon>
        <taxon>Lactobacillales</taxon>
        <taxon>Enterococcaceae</taxon>
        <taxon>Enterococcus</taxon>
    </lineage>
</organism>
<keyword evidence="2" id="KW-0902">Two-component regulatory system</keyword>
<dbReference type="Pfam" id="PF00486">
    <property type="entry name" value="Trans_reg_C"/>
    <property type="match status" value="1"/>
</dbReference>
<evidence type="ECO:0000256" key="7">
    <source>
        <dbReference type="PROSITE-ProRule" id="PRU01091"/>
    </source>
</evidence>
<evidence type="ECO:0000256" key="1">
    <source>
        <dbReference type="ARBA" id="ARBA00022553"/>
    </source>
</evidence>
<dbReference type="InterPro" id="IPR001867">
    <property type="entry name" value="OmpR/PhoB-type_DNA-bd"/>
</dbReference>
<evidence type="ECO:0000259" key="9">
    <source>
        <dbReference type="PROSITE" id="PS51755"/>
    </source>
</evidence>
<evidence type="ECO:0000313" key="10">
    <source>
        <dbReference type="EMBL" id="OTN76390.1"/>
    </source>
</evidence>
<proteinExistence type="predicted"/>
<dbReference type="GO" id="GO:0005829">
    <property type="term" value="C:cytosol"/>
    <property type="evidence" value="ECO:0007669"/>
    <property type="project" value="TreeGrafter"/>
</dbReference>
<keyword evidence="11" id="KW-1185">Reference proteome</keyword>
<dbReference type="CDD" id="cd00383">
    <property type="entry name" value="trans_reg_C"/>
    <property type="match status" value="1"/>
</dbReference>
<dbReference type="GO" id="GO:0006355">
    <property type="term" value="P:regulation of DNA-templated transcription"/>
    <property type="evidence" value="ECO:0007669"/>
    <property type="project" value="InterPro"/>
</dbReference>
<keyword evidence="3" id="KW-0805">Transcription regulation</keyword>
<dbReference type="CDD" id="cd17574">
    <property type="entry name" value="REC_OmpR"/>
    <property type="match status" value="1"/>
</dbReference>
<protein>
    <recommendedName>
        <fullName evidence="12">DNA-binding response regulator</fullName>
    </recommendedName>
</protein>
<feature type="domain" description="OmpR/PhoB-type" evidence="9">
    <location>
        <begin position="122"/>
        <end position="216"/>
    </location>
</feature>
<dbReference type="GO" id="GO:0000156">
    <property type="term" value="F:phosphorelay response regulator activity"/>
    <property type="evidence" value="ECO:0007669"/>
    <property type="project" value="TreeGrafter"/>
</dbReference>
<dbReference type="PROSITE" id="PS50110">
    <property type="entry name" value="RESPONSE_REGULATORY"/>
    <property type="match status" value="1"/>
</dbReference>
<dbReference type="InterPro" id="IPR036388">
    <property type="entry name" value="WH-like_DNA-bd_sf"/>
</dbReference>
<dbReference type="SUPFAM" id="SSF46894">
    <property type="entry name" value="C-terminal effector domain of the bipartite response regulators"/>
    <property type="match status" value="1"/>
</dbReference>
<comment type="caution">
    <text evidence="10">The sequence shown here is derived from an EMBL/GenBank/DDBJ whole genome shotgun (WGS) entry which is preliminary data.</text>
</comment>
<keyword evidence="4 7" id="KW-0238">DNA-binding</keyword>
<evidence type="ECO:0000256" key="5">
    <source>
        <dbReference type="ARBA" id="ARBA00023163"/>
    </source>
</evidence>
<dbReference type="PANTHER" id="PTHR48111">
    <property type="entry name" value="REGULATOR OF RPOS"/>
    <property type="match status" value="1"/>
</dbReference>
<evidence type="ECO:0000256" key="6">
    <source>
        <dbReference type="PROSITE-ProRule" id="PRU00169"/>
    </source>
</evidence>
<dbReference type="InterPro" id="IPR011006">
    <property type="entry name" value="CheY-like_superfamily"/>
</dbReference>
<dbReference type="PROSITE" id="PS51755">
    <property type="entry name" value="OMPR_PHOB"/>
    <property type="match status" value="1"/>
</dbReference>
<keyword evidence="1 6" id="KW-0597">Phosphoprotein</keyword>
<dbReference type="GO" id="GO:0000976">
    <property type="term" value="F:transcription cis-regulatory region binding"/>
    <property type="evidence" value="ECO:0007669"/>
    <property type="project" value="TreeGrafter"/>
</dbReference>
<evidence type="ECO:0000256" key="3">
    <source>
        <dbReference type="ARBA" id="ARBA00023015"/>
    </source>
</evidence>